<evidence type="ECO:0000313" key="3">
    <source>
        <dbReference type="EMBL" id="KAL3637152.1"/>
    </source>
</evidence>
<proteinExistence type="predicted"/>
<feature type="compositionally biased region" description="Basic residues" evidence="1">
    <location>
        <begin position="9"/>
        <end position="23"/>
    </location>
</feature>
<evidence type="ECO:0000256" key="1">
    <source>
        <dbReference type="SAM" id="MobiDB-lite"/>
    </source>
</evidence>
<evidence type="ECO:0000259" key="2">
    <source>
        <dbReference type="Pfam" id="PF05678"/>
    </source>
</evidence>
<dbReference type="AlphaFoldDB" id="A0ABD3D572"/>
<organism evidence="3 4">
    <name type="scientific">Castilleja foliolosa</name>
    <dbReference type="NCBI Taxonomy" id="1961234"/>
    <lineage>
        <taxon>Eukaryota</taxon>
        <taxon>Viridiplantae</taxon>
        <taxon>Streptophyta</taxon>
        <taxon>Embryophyta</taxon>
        <taxon>Tracheophyta</taxon>
        <taxon>Spermatophyta</taxon>
        <taxon>Magnoliopsida</taxon>
        <taxon>eudicotyledons</taxon>
        <taxon>Gunneridae</taxon>
        <taxon>Pentapetalae</taxon>
        <taxon>asterids</taxon>
        <taxon>lamiids</taxon>
        <taxon>Lamiales</taxon>
        <taxon>Orobanchaceae</taxon>
        <taxon>Pedicularideae</taxon>
        <taxon>Castillejinae</taxon>
        <taxon>Castilleja</taxon>
    </lineage>
</organism>
<dbReference type="PANTHER" id="PTHR33624:SF2">
    <property type="entry name" value="SIGMA FACTOR BINDING PROTEIN 1, CHLOROPLASTIC"/>
    <property type="match status" value="1"/>
</dbReference>
<accession>A0ABD3D572</accession>
<dbReference type="InterPro" id="IPR039335">
    <property type="entry name" value="SIB1/2"/>
</dbReference>
<dbReference type="Pfam" id="PF05678">
    <property type="entry name" value="VQ"/>
    <property type="match status" value="1"/>
</dbReference>
<gene>
    <name evidence="3" type="ORF">CASFOL_019451</name>
</gene>
<reference evidence="4" key="1">
    <citation type="journal article" date="2024" name="IScience">
        <title>Strigolactones Initiate the Formation of Haustorium-like Structures in Castilleja.</title>
        <authorList>
            <person name="Buerger M."/>
            <person name="Peterson D."/>
            <person name="Chory J."/>
        </authorList>
    </citation>
    <scope>NUCLEOTIDE SEQUENCE [LARGE SCALE GENOMIC DNA]</scope>
</reference>
<comment type="caution">
    <text evidence="3">The sequence shown here is derived from an EMBL/GenBank/DDBJ whole genome shotgun (WGS) entry which is preliminary data.</text>
</comment>
<dbReference type="EMBL" id="JAVIJP010000026">
    <property type="protein sequence ID" value="KAL3637152.1"/>
    <property type="molecule type" value="Genomic_DNA"/>
</dbReference>
<dbReference type="PANTHER" id="PTHR33624">
    <property type="entry name" value="SIGMA FACTOR BINDING PROTEIN 1, CHLOROPLASTIC"/>
    <property type="match status" value="1"/>
</dbReference>
<protein>
    <recommendedName>
        <fullName evidence="2">VQ domain-containing protein</fullName>
    </recommendedName>
</protein>
<name>A0ABD3D572_9LAMI</name>
<feature type="domain" description="VQ" evidence="2">
    <location>
        <begin position="36"/>
        <end position="57"/>
    </location>
</feature>
<evidence type="ECO:0000313" key="4">
    <source>
        <dbReference type="Proteomes" id="UP001632038"/>
    </source>
</evidence>
<dbReference type="Proteomes" id="UP001632038">
    <property type="component" value="Unassembled WGS sequence"/>
</dbReference>
<sequence length="154" mass="16983">MDQKMMTANRKRSNKQSPSIKKKGPLKVVYITNPIKFKTSASEFRALVQELTGQYSDVPEFDRFPAAGGGGEVDKTAEDEDRNYIHAGDQEGVKVGQTCEEGQNGSDLLSGFGSYGDNDIDDDGFCGMDNFEGQMASSFWVNEGIHYLDDEFKG</sequence>
<keyword evidence="4" id="KW-1185">Reference proteome</keyword>
<dbReference type="InterPro" id="IPR008889">
    <property type="entry name" value="VQ"/>
</dbReference>
<feature type="region of interest" description="Disordered" evidence="1">
    <location>
        <begin position="1"/>
        <end position="23"/>
    </location>
</feature>